<evidence type="ECO:0000313" key="2">
    <source>
        <dbReference type="Proteomes" id="UP000054279"/>
    </source>
</evidence>
<dbReference type="AlphaFoldDB" id="A0A0C9VGH4"/>
<dbReference type="OrthoDB" id="3254233at2759"/>
<dbReference type="SUPFAM" id="SSF56672">
    <property type="entry name" value="DNA/RNA polymerases"/>
    <property type="match status" value="1"/>
</dbReference>
<proteinExistence type="predicted"/>
<protein>
    <recommendedName>
        <fullName evidence="3">Reverse transcriptase domain-containing protein</fullName>
    </recommendedName>
</protein>
<reference evidence="1 2" key="1">
    <citation type="submission" date="2014-06" db="EMBL/GenBank/DDBJ databases">
        <title>Evolutionary Origins and Diversification of the Mycorrhizal Mutualists.</title>
        <authorList>
            <consortium name="DOE Joint Genome Institute"/>
            <consortium name="Mycorrhizal Genomics Consortium"/>
            <person name="Kohler A."/>
            <person name="Kuo A."/>
            <person name="Nagy L.G."/>
            <person name="Floudas D."/>
            <person name="Copeland A."/>
            <person name="Barry K.W."/>
            <person name="Cichocki N."/>
            <person name="Veneault-Fourrey C."/>
            <person name="LaButti K."/>
            <person name="Lindquist E.A."/>
            <person name="Lipzen A."/>
            <person name="Lundell T."/>
            <person name="Morin E."/>
            <person name="Murat C."/>
            <person name="Riley R."/>
            <person name="Ohm R."/>
            <person name="Sun H."/>
            <person name="Tunlid A."/>
            <person name="Henrissat B."/>
            <person name="Grigoriev I.V."/>
            <person name="Hibbett D.S."/>
            <person name="Martin F."/>
        </authorList>
    </citation>
    <scope>NUCLEOTIDE SEQUENCE [LARGE SCALE GENOMIC DNA]</scope>
    <source>
        <strain evidence="1 2">SS14</strain>
    </source>
</reference>
<dbReference type="InterPro" id="IPR043502">
    <property type="entry name" value="DNA/RNA_pol_sf"/>
</dbReference>
<sequence length="486" mass="55297">AKPLPSPPVSELINPVAVQTIRLYPDLFKIVTPINADHLQELLQPHPNQPFVESVCRGLREGFWPLTIVPIGTPDSFDYSARPLDEDALTFVQSQRDEEMAADRFSRPFGPDLLPGMHSGPIGAVPKPHSSDLRLITNQSAGPHTPNSFISRDAATVRYDNMQDFGKILRHAHRRFGRPPTYLFKSDCSQAFRRIPMHFLWQIRQIITIDGARHINRCLVFRNRGAPHIWCAFMSLVVWIAIKIKEIEDLLHYMDDAFRYEMDPQLEFYGPYNKSYPKKQVALLRLWDDISLPHDAKKQEFGQSLIIIGFHVDPRCMTISIPQSARQELVDVIAAFIDSSADCRRPLKKWQQLLGWANWALNVFPLLRPALQSSYDKIAGKHIPDAKIYLNCSVIHDLEWLAAHVRLNHGLHYFRDVKWDYQDADIIIFCDASGVGLGFLIPKRRLGFAANIPVNALVPNIFFYEVMMIASAVAWAGEPSPPPDAS</sequence>
<name>A0A0C9VGH4_SPHS4</name>
<dbReference type="InterPro" id="IPR052055">
    <property type="entry name" value="Hepadnavirus_pol/RT"/>
</dbReference>
<gene>
    <name evidence="1" type="ORF">M422DRAFT_179430</name>
</gene>
<feature type="non-terminal residue" evidence="1">
    <location>
        <position position="1"/>
    </location>
</feature>
<dbReference type="PANTHER" id="PTHR33050:SF7">
    <property type="entry name" value="RIBONUCLEASE H"/>
    <property type="match status" value="1"/>
</dbReference>
<accession>A0A0C9VGH4</accession>
<evidence type="ECO:0000313" key="1">
    <source>
        <dbReference type="EMBL" id="KIJ36431.1"/>
    </source>
</evidence>
<dbReference type="Proteomes" id="UP000054279">
    <property type="component" value="Unassembled WGS sequence"/>
</dbReference>
<dbReference type="EMBL" id="KN837178">
    <property type="protein sequence ID" value="KIJ36431.1"/>
    <property type="molecule type" value="Genomic_DNA"/>
</dbReference>
<evidence type="ECO:0008006" key="3">
    <source>
        <dbReference type="Google" id="ProtNLM"/>
    </source>
</evidence>
<dbReference type="HOGENOM" id="CLU_006058_2_2_1"/>
<organism evidence="1 2">
    <name type="scientific">Sphaerobolus stellatus (strain SS14)</name>
    <dbReference type="NCBI Taxonomy" id="990650"/>
    <lineage>
        <taxon>Eukaryota</taxon>
        <taxon>Fungi</taxon>
        <taxon>Dikarya</taxon>
        <taxon>Basidiomycota</taxon>
        <taxon>Agaricomycotina</taxon>
        <taxon>Agaricomycetes</taxon>
        <taxon>Phallomycetidae</taxon>
        <taxon>Geastrales</taxon>
        <taxon>Sphaerobolaceae</taxon>
        <taxon>Sphaerobolus</taxon>
    </lineage>
</organism>
<dbReference type="PANTHER" id="PTHR33050">
    <property type="entry name" value="REVERSE TRANSCRIPTASE DOMAIN-CONTAINING PROTEIN"/>
    <property type="match status" value="1"/>
</dbReference>
<keyword evidence="2" id="KW-1185">Reference proteome</keyword>